<feature type="region of interest" description="Disordered" evidence="1">
    <location>
        <begin position="1"/>
        <end position="20"/>
    </location>
</feature>
<organism evidence="3 4">
    <name type="scientific">Diplodia seriata</name>
    <dbReference type="NCBI Taxonomy" id="420778"/>
    <lineage>
        <taxon>Eukaryota</taxon>
        <taxon>Fungi</taxon>
        <taxon>Dikarya</taxon>
        <taxon>Ascomycota</taxon>
        <taxon>Pezizomycotina</taxon>
        <taxon>Dothideomycetes</taxon>
        <taxon>Dothideomycetes incertae sedis</taxon>
        <taxon>Botryosphaeriales</taxon>
        <taxon>Botryosphaeriaceae</taxon>
        <taxon>Diplodia</taxon>
    </lineage>
</organism>
<evidence type="ECO:0000313" key="3">
    <source>
        <dbReference type="EMBL" id="KAL0261309.1"/>
    </source>
</evidence>
<keyword evidence="2" id="KW-0472">Membrane</keyword>
<dbReference type="EMBL" id="JAJVCZ030000004">
    <property type="protein sequence ID" value="KAL0261309.1"/>
    <property type="molecule type" value="Genomic_DNA"/>
</dbReference>
<name>A0ABR3CPB9_9PEZI</name>
<proteinExistence type="predicted"/>
<evidence type="ECO:0000256" key="2">
    <source>
        <dbReference type="SAM" id="Phobius"/>
    </source>
</evidence>
<dbReference type="Proteomes" id="UP001430584">
    <property type="component" value="Unassembled WGS sequence"/>
</dbReference>
<gene>
    <name evidence="3" type="ORF">SLS55_005006</name>
</gene>
<protein>
    <submittedName>
        <fullName evidence="3">Uncharacterized protein</fullName>
    </submittedName>
</protein>
<dbReference type="RefSeq" id="XP_066634338.1">
    <property type="nucleotide sequence ID" value="XM_066776457.1"/>
</dbReference>
<accession>A0ABR3CPB9</accession>
<feature type="transmembrane region" description="Helical" evidence="2">
    <location>
        <begin position="26"/>
        <end position="46"/>
    </location>
</feature>
<evidence type="ECO:0000313" key="4">
    <source>
        <dbReference type="Proteomes" id="UP001430584"/>
    </source>
</evidence>
<comment type="caution">
    <text evidence="3">The sequence shown here is derived from an EMBL/GenBank/DDBJ whole genome shotgun (WGS) entry which is preliminary data.</text>
</comment>
<evidence type="ECO:0000256" key="1">
    <source>
        <dbReference type="SAM" id="MobiDB-lite"/>
    </source>
</evidence>
<reference evidence="3 4" key="1">
    <citation type="submission" date="2024-02" db="EMBL/GenBank/DDBJ databases">
        <title>De novo assembly and annotation of 12 fungi associated with fruit tree decline syndrome in Ontario, Canada.</title>
        <authorList>
            <person name="Sulman M."/>
            <person name="Ellouze W."/>
            <person name="Ilyukhin E."/>
        </authorList>
    </citation>
    <scope>NUCLEOTIDE SEQUENCE [LARGE SCALE GENOMIC DNA]</scope>
    <source>
        <strain evidence="3 4">FDS-637</strain>
    </source>
</reference>
<dbReference type="GeneID" id="92009091"/>
<sequence>MTPASTTPTDHSTPQPPLSSTAKMHFLAKLAVSLPAIAGVASAAVLPRAVDSDTMISALKDLAQRSSDTGDLAKALGPADQNPTTDNYAVHKTSPKHFPFPQHGLTNE</sequence>
<keyword evidence="4" id="KW-1185">Reference proteome</keyword>
<keyword evidence="2" id="KW-0812">Transmembrane</keyword>
<keyword evidence="2" id="KW-1133">Transmembrane helix</keyword>